<dbReference type="GO" id="GO:0004252">
    <property type="term" value="F:serine-type endopeptidase activity"/>
    <property type="evidence" value="ECO:0007669"/>
    <property type="project" value="InterPro"/>
</dbReference>
<dbReference type="eggNOG" id="KOG0171">
    <property type="taxonomic scope" value="Eukaryota"/>
</dbReference>
<comment type="similarity">
    <text evidence="6">Belongs to the peptidase S26 family. IMP1 subfamily.</text>
</comment>
<dbReference type="InterPro" id="IPR019533">
    <property type="entry name" value="Peptidase_S26"/>
</dbReference>
<dbReference type="Gene3D" id="2.10.109.10">
    <property type="entry name" value="Umud Fragment, subunit A"/>
    <property type="match status" value="1"/>
</dbReference>
<feature type="active site" evidence="7">
    <location>
        <position position="72"/>
    </location>
</feature>
<protein>
    <submittedName>
        <fullName evidence="9">LexA/Signal peptidase</fullName>
    </submittedName>
</protein>
<feature type="domain" description="Peptidase S26" evidence="8">
    <location>
        <begin position="139"/>
        <end position="178"/>
    </location>
</feature>
<accession>S3D654</accession>
<keyword evidence="10" id="KW-1185">Reference proteome</keyword>
<comment type="subcellular location">
    <subcellularLocation>
        <location evidence="1">Mitochondrion inner membrane</location>
    </subcellularLocation>
</comment>
<dbReference type="GeneID" id="19465286"/>
<dbReference type="SUPFAM" id="SSF51306">
    <property type="entry name" value="LexA/Signal peptidase"/>
    <property type="match status" value="1"/>
</dbReference>
<keyword evidence="5" id="KW-0472">Membrane</keyword>
<reference evidence="9 10" key="1">
    <citation type="journal article" date="2013" name="BMC Genomics">
        <title>Genomics-driven discovery of the pneumocandin biosynthetic gene cluster in the fungus Glarea lozoyensis.</title>
        <authorList>
            <person name="Chen L."/>
            <person name="Yue Q."/>
            <person name="Zhang X."/>
            <person name="Xiang M."/>
            <person name="Wang C."/>
            <person name="Li S."/>
            <person name="Che Y."/>
            <person name="Ortiz-Lopez F.J."/>
            <person name="Bills G.F."/>
            <person name="Liu X."/>
            <person name="An Z."/>
        </authorList>
    </citation>
    <scope>NUCLEOTIDE SEQUENCE [LARGE SCALE GENOMIC DNA]</scope>
    <source>
        <strain evidence="10">ATCC 20868 / MF5171</strain>
    </source>
</reference>
<dbReference type="PANTHER" id="PTHR12383">
    <property type="entry name" value="PROTEASE FAMILY S26 MITOCHONDRIAL INNER MEMBRANE PROTEASE-RELATED"/>
    <property type="match status" value="1"/>
</dbReference>
<evidence type="ECO:0000256" key="4">
    <source>
        <dbReference type="ARBA" id="ARBA00023128"/>
    </source>
</evidence>
<dbReference type="InterPro" id="IPR036286">
    <property type="entry name" value="LexA/Signal_pep-like_sf"/>
</dbReference>
<dbReference type="InterPro" id="IPR000223">
    <property type="entry name" value="Pept_S26A_signal_pept_1"/>
</dbReference>
<evidence type="ECO:0000313" key="9">
    <source>
        <dbReference type="EMBL" id="EPE33220.1"/>
    </source>
</evidence>
<evidence type="ECO:0000256" key="3">
    <source>
        <dbReference type="ARBA" id="ARBA00022801"/>
    </source>
</evidence>
<dbReference type="PRINTS" id="PR00727">
    <property type="entry name" value="LEADERPTASE"/>
</dbReference>
<evidence type="ECO:0000256" key="5">
    <source>
        <dbReference type="ARBA" id="ARBA00023136"/>
    </source>
</evidence>
<keyword evidence="4" id="KW-0496">Mitochondrion</keyword>
<dbReference type="AlphaFoldDB" id="S3D654"/>
<dbReference type="PANTHER" id="PTHR12383:SF16">
    <property type="entry name" value="MITOCHONDRIAL INNER MEMBRANE PROTEASE SUBUNIT 1"/>
    <property type="match status" value="1"/>
</dbReference>
<dbReference type="GO" id="GO:0006465">
    <property type="term" value="P:signal peptide processing"/>
    <property type="evidence" value="ECO:0007669"/>
    <property type="project" value="InterPro"/>
</dbReference>
<feature type="domain" description="Peptidase S26" evidence="8">
    <location>
        <begin position="53"/>
        <end position="126"/>
    </location>
</feature>
<dbReference type="RefSeq" id="XP_008079837.1">
    <property type="nucleotide sequence ID" value="XM_008081646.1"/>
</dbReference>
<name>S3D654_GLAL2</name>
<dbReference type="GO" id="GO:0042720">
    <property type="term" value="C:mitochondrial inner membrane peptidase complex"/>
    <property type="evidence" value="ECO:0007669"/>
    <property type="project" value="EnsemblFungi"/>
</dbReference>
<dbReference type="STRING" id="1116229.S3D654"/>
<evidence type="ECO:0000256" key="2">
    <source>
        <dbReference type="ARBA" id="ARBA00022792"/>
    </source>
</evidence>
<dbReference type="FunFam" id="2.10.109.10:FF:000015">
    <property type="entry name" value="Mitochondrial inner membrane protease subunit 1"/>
    <property type="match status" value="1"/>
</dbReference>
<evidence type="ECO:0000256" key="6">
    <source>
        <dbReference type="ARBA" id="ARBA00038445"/>
    </source>
</evidence>
<keyword evidence="2" id="KW-0999">Mitochondrion inner membrane</keyword>
<sequence>MTLLRSFPRISKLFKLPRSNTTPRIQPQAENPPPQYSIRNALYVLSWAARGLLFTHLFMTHAYTISATLGPSMLPTFSVMGDYALTSKYYRRGRDIKVGDIVVFSSVVNPGETVIKRVMGLEGDYVLRDTPGSLRNEMLQVPKGHCWVTGDNLPYSRDSRHFGPMPMGLIKGKVIAKVFPWKEREWLENGLVPVNEAEE</sequence>
<dbReference type="GO" id="GO:0006627">
    <property type="term" value="P:protein processing involved in protein targeting to mitochondrion"/>
    <property type="evidence" value="ECO:0007669"/>
    <property type="project" value="EnsemblFungi"/>
</dbReference>
<feature type="active site" evidence="7">
    <location>
        <position position="116"/>
    </location>
</feature>
<proteinExistence type="inferred from homology"/>
<keyword evidence="3" id="KW-0378">Hydrolase</keyword>
<organism evidence="9 10">
    <name type="scientific">Glarea lozoyensis (strain ATCC 20868 / MF5171)</name>
    <dbReference type="NCBI Taxonomy" id="1116229"/>
    <lineage>
        <taxon>Eukaryota</taxon>
        <taxon>Fungi</taxon>
        <taxon>Dikarya</taxon>
        <taxon>Ascomycota</taxon>
        <taxon>Pezizomycotina</taxon>
        <taxon>Leotiomycetes</taxon>
        <taxon>Helotiales</taxon>
        <taxon>Helotiaceae</taxon>
        <taxon>Glarea</taxon>
    </lineage>
</organism>
<dbReference type="InterPro" id="IPR052064">
    <property type="entry name" value="Mito_IMP1_subunit"/>
</dbReference>
<dbReference type="OMA" id="LCKGPSM"/>
<dbReference type="OrthoDB" id="308440at2759"/>
<dbReference type="EMBL" id="KE145358">
    <property type="protein sequence ID" value="EPE33220.1"/>
    <property type="molecule type" value="Genomic_DNA"/>
</dbReference>
<evidence type="ECO:0000259" key="8">
    <source>
        <dbReference type="Pfam" id="PF10502"/>
    </source>
</evidence>
<dbReference type="Pfam" id="PF10502">
    <property type="entry name" value="Peptidase_S26"/>
    <property type="match status" value="2"/>
</dbReference>
<evidence type="ECO:0000256" key="1">
    <source>
        <dbReference type="ARBA" id="ARBA00004273"/>
    </source>
</evidence>
<dbReference type="CDD" id="cd06530">
    <property type="entry name" value="S26_SPase_I"/>
    <property type="match status" value="1"/>
</dbReference>
<dbReference type="HOGENOM" id="CLU_028723_4_3_1"/>
<evidence type="ECO:0000313" key="10">
    <source>
        <dbReference type="Proteomes" id="UP000016922"/>
    </source>
</evidence>
<dbReference type="Proteomes" id="UP000016922">
    <property type="component" value="Unassembled WGS sequence"/>
</dbReference>
<dbReference type="KEGG" id="glz:GLAREA_06232"/>
<gene>
    <name evidence="9" type="ORF">GLAREA_06232</name>
</gene>
<evidence type="ECO:0000256" key="7">
    <source>
        <dbReference type="PIRSR" id="PIRSR600223-1"/>
    </source>
</evidence>